<dbReference type="Gene3D" id="3.40.1160.10">
    <property type="entry name" value="Acetylglutamate kinase-like"/>
    <property type="match status" value="1"/>
</dbReference>
<dbReference type="Proteomes" id="UP000276010">
    <property type="component" value="Unassembled WGS sequence"/>
</dbReference>
<dbReference type="PIRSF" id="PIRSF000728">
    <property type="entry name" value="NAGK"/>
    <property type="match status" value="1"/>
</dbReference>
<evidence type="ECO:0000256" key="3">
    <source>
        <dbReference type="ARBA" id="ARBA00022605"/>
    </source>
</evidence>
<dbReference type="InterPro" id="IPR001048">
    <property type="entry name" value="Asp/Glu/Uridylate_kinase"/>
</dbReference>
<dbReference type="EC" id="2.7.2.8" evidence="9"/>
<dbReference type="STRING" id="1263831.F543_16780"/>
<name>A0A3R8SQE7_BIBTR</name>
<evidence type="ECO:0000256" key="6">
    <source>
        <dbReference type="ARBA" id="ARBA00022777"/>
    </source>
</evidence>
<keyword evidence="2 9" id="KW-0055">Arginine biosynthesis</keyword>
<dbReference type="HAMAP" id="MF_00082">
    <property type="entry name" value="ArgB"/>
    <property type="match status" value="1"/>
</dbReference>
<dbReference type="PANTHER" id="PTHR23342:SF0">
    <property type="entry name" value="N-ACETYLGLUTAMATE SYNTHASE, MITOCHONDRIAL"/>
    <property type="match status" value="1"/>
</dbReference>
<dbReference type="SUPFAM" id="SSF53633">
    <property type="entry name" value="Carbamate kinase-like"/>
    <property type="match status" value="1"/>
</dbReference>
<evidence type="ECO:0000256" key="7">
    <source>
        <dbReference type="ARBA" id="ARBA00022840"/>
    </source>
</evidence>
<feature type="binding site" evidence="9">
    <location>
        <begin position="66"/>
        <end position="67"/>
    </location>
    <ligand>
        <name>substrate</name>
    </ligand>
</feature>
<organism evidence="11 12">
    <name type="scientific">Bibersteinia trehalosi</name>
    <name type="common">Pasteurella trehalosi</name>
    <dbReference type="NCBI Taxonomy" id="47735"/>
    <lineage>
        <taxon>Bacteria</taxon>
        <taxon>Pseudomonadati</taxon>
        <taxon>Pseudomonadota</taxon>
        <taxon>Gammaproteobacteria</taxon>
        <taxon>Pasteurellales</taxon>
        <taxon>Pasteurellaceae</taxon>
        <taxon>Bibersteinia</taxon>
    </lineage>
</organism>
<sequence length="290" mass="31123">MQQSQIEALTKVMGEATPYIKKYQGKTIVVKYGGNAMINEELKQAVMQDLLLLNQIGVKVVLVHGGGPEISHGLKLIGKESQFINGLRVTDKETMDVVQQMLAGKVNKSLVALLKGKGIGLCGLDGNMLLCEKLQTEYDLGFVGEIKSVDTTLLNFALDSGFIPVIATIGADEQGIAYNINADTAASEIAIALQAEKLVSMTDIAGLLMNKDDESTLIPEVEINEVQTLIDKGIISGGMIPKIACCVDCVKAGVKESAIIDGRIPHAILLEMFSTEGNGTLFYKKEANHE</sequence>
<comment type="subcellular location">
    <subcellularLocation>
        <location evidence="9">Cytoplasm</location>
    </subcellularLocation>
</comment>
<evidence type="ECO:0000256" key="9">
    <source>
        <dbReference type="HAMAP-Rule" id="MF_00082"/>
    </source>
</evidence>
<dbReference type="GO" id="GO:0042450">
    <property type="term" value="P:L-arginine biosynthetic process via ornithine"/>
    <property type="evidence" value="ECO:0007669"/>
    <property type="project" value="UniProtKB-UniRule"/>
</dbReference>
<comment type="similarity">
    <text evidence="9">Belongs to the acetylglutamate kinase family. ArgB subfamily.</text>
</comment>
<keyword evidence="3 9" id="KW-0028">Amino-acid biosynthesis</keyword>
<dbReference type="GO" id="GO:0003991">
    <property type="term" value="F:acetylglutamate kinase activity"/>
    <property type="evidence" value="ECO:0007669"/>
    <property type="project" value="UniProtKB-UniRule"/>
</dbReference>
<feature type="binding site" evidence="9">
    <location>
        <position position="179"/>
    </location>
    <ligand>
        <name>substrate</name>
    </ligand>
</feature>
<comment type="caution">
    <text evidence="11">The sequence shown here is derived from an EMBL/GenBank/DDBJ whole genome shotgun (WGS) entry which is preliminary data.</text>
</comment>
<keyword evidence="6 9" id="KW-0418">Kinase</keyword>
<evidence type="ECO:0000313" key="11">
    <source>
        <dbReference type="EMBL" id="RRN03336.1"/>
    </source>
</evidence>
<keyword evidence="7 9" id="KW-0067">ATP-binding</keyword>
<dbReference type="PRINTS" id="PR00474">
    <property type="entry name" value="GLU5KINASE"/>
</dbReference>
<feature type="domain" description="Aspartate/glutamate/uridylate kinase" evidence="10">
    <location>
        <begin position="26"/>
        <end position="260"/>
    </location>
</feature>
<evidence type="ECO:0000256" key="8">
    <source>
        <dbReference type="ARBA" id="ARBA00048141"/>
    </source>
</evidence>
<dbReference type="Pfam" id="PF00696">
    <property type="entry name" value="AA_kinase"/>
    <property type="match status" value="1"/>
</dbReference>
<feature type="binding site" evidence="9">
    <location>
        <position position="88"/>
    </location>
    <ligand>
        <name>substrate</name>
    </ligand>
</feature>
<dbReference type="CDD" id="cd04250">
    <property type="entry name" value="AAK_NAGK-C"/>
    <property type="match status" value="1"/>
</dbReference>
<protein>
    <recommendedName>
        <fullName evidence="9">Acetylglutamate kinase</fullName>
        <ecNumber evidence="9">2.7.2.8</ecNumber>
    </recommendedName>
    <alternativeName>
        <fullName evidence="9">N-acetyl-L-glutamate 5-phosphotransferase</fullName>
    </alternativeName>
    <alternativeName>
        <fullName evidence="9">NAG kinase</fullName>
        <shortName evidence="9">NAGK</shortName>
    </alternativeName>
</protein>
<comment type="function">
    <text evidence="9">Catalyzes the ATP-dependent phosphorylation of N-acetyl-L-glutamate.</text>
</comment>
<dbReference type="AlphaFoldDB" id="A0A3R8SQE7"/>
<comment type="pathway">
    <text evidence="1 9">Amino-acid biosynthesis; L-arginine biosynthesis; N(2)-acetyl-L-ornithine from L-glutamate: step 2/4.</text>
</comment>
<dbReference type="InterPro" id="IPR037528">
    <property type="entry name" value="ArgB"/>
</dbReference>
<reference evidence="11 12" key="1">
    <citation type="submission" date="2018-11" db="EMBL/GenBank/DDBJ databases">
        <title>Whole genome sequence of Bibersteinia trehalosi strain OADDL-BT1 an multidrug resistant pathogen isolate.</title>
        <authorList>
            <person name="Couger M."/>
            <person name="Ramachandran A."/>
        </authorList>
    </citation>
    <scope>NUCLEOTIDE SEQUENCE [LARGE SCALE GENOMIC DNA]</scope>
    <source>
        <strain evidence="11 12">OADDL-BT1</strain>
    </source>
</reference>
<dbReference type="RefSeq" id="WP_125134944.1">
    <property type="nucleotide sequence ID" value="NZ_RRUC01000023.1"/>
</dbReference>
<dbReference type="InterPro" id="IPR004662">
    <property type="entry name" value="AcgluKinase_fam"/>
</dbReference>
<dbReference type="InterPro" id="IPR036393">
    <property type="entry name" value="AceGlu_kinase-like_sf"/>
</dbReference>
<keyword evidence="5 9" id="KW-0547">Nucleotide-binding</keyword>
<evidence type="ECO:0000313" key="12">
    <source>
        <dbReference type="Proteomes" id="UP000276010"/>
    </source>
</evidence>
<keyword evidence="9" id="KW-0963">Cytoplasm</keyword>
<keyword evidence="4 9" id="KW-0808">Transferase</keyword>
<feature type="site" description="Transition state stabilizer" evidence="9">
    <location>
        <position position="242"/>
    </location>
</feature>
<proteinExistence type="inferred from homology"/>
<gene>
    <name evidence="9 11" type="primary">argB</name>
    <name evidence="11" type="ORF">EIM44_06625</name>
</gene>
<accession>A0A3R8SQE7</accession>
<comment type="catalytic activity">
    <reaction evidence="8 9">
        <text>N-acetyl-L-glutamate + ATP = N-acetyl-L-glutamyl 5-phosphate + ADP</text>
        <dbReference type="Rhea" id="RHEA:14629"/>
        <dbReference type="ChEBI" id="CHEBI:30616"/>
        <dbReference type="ChEBI" id="CHEBI:44337"/>
        <dbReference type="ChEBI" id="CHEBI:57936"/>
        <dbReference type="ChEBI" id="CHEBI:456216"/>
        <dbReference type="EC" id="2.7.2.8"/>
    </reaction>
</comment>
<dbReference type="UniPathway" id="UPA00068">
    <property type="reaction ID" value="UER00107"/>
</dbReference>
<dbReference type="GO" id="GO:0005524">
    <property type="term" value="F:ATP binding"/>
    <property type="evidence" value="ECO:0007669"/>
    <property type="project" value="UniProtKB-UniRule"/>
</dbReference>
<feature type="site" description="Transition state stabilizer" evidence="9">
    <location>
        <position position="31"/>
    </location>
</feature>
<dbReference type="InterPro" id="IPR041727">
    <property type="entry name" value="NAGK-C"/>
</dbReference>
<evidence type="ECO:0000256" key="2">
    <source>
        <dbReference type="ARBA" id="ARBA00022571"/>
    </source>
</evidence>
<evidence type="ECO:0000259" key="10">
    <source>
        <dbReference type="Pfam" id="PF00696"/>
    </source>
</evidence>
<dbReference type="NCBIfam" id="TIGR00761">
    <property type="entry name" value="argB"/>
    <property type="match status" value="1"/>
</dbReference>
<dbReference type="InterPro" id="IPR001057">
    <property type="entry name" value="Glu/AcGlu_kinase"/>
</dbReference>
<dbReference type="GO" id="GO:0005737">
    <property type="term" value="C:cytoplasm"/>
    <property type="evidence" value="ECO:0007669"/>
    <property type="project" value="UniProtKB-SubCell"/>
</dbReference>
<evidence type="ECO:0000256" key="5">
    <source>
        <dbReference type="ARBA" id="ARBA00022741"/>
    </source>
</evidence>
<dbReference type="EMBL" id="RRUC01000023">
    <property type="protein sequence ID" value="RRN03336.1"/>
    <property type="molecule type" value="Genomic_DNA"/>
</dbReference>
<evidence type="ECO:0000256" key="1">
    <source>
        <dbReference type="ARBA" id="ARBA00004828"/>
    </source>
</evidence>
<dbReference type="FunFam" id="3.40.1160.10:FF:000004">
    <property type="entry name" value="Acetylglutamate kinase"/>
    <property type="match status" value="1"/>
</dbReference>
<dbReference type="PANTHER" id="PTHR23342">
    <property type="entry name" value="N-ACETYLGLUTAMATE SYNTHASE"/>
    <property type="match status" value="1"/>
</dbReference>
<evidence type="ECO:0000256" key="4">
    <source>
        <dbReference type="ARBA" id="ARBA00022679"/>
    </source>
</evidence>